<reference evidence="1 2" key="1">
    <citation type="journal article" date="2019" name="Sci. Rep.">
        <title>Orb-weaving spider Araneus ventricosus genome elucidates the spidroin gene catalogue.</title>
        <authorList>
            <person name="Kono N."/>
            <person name="Nakamura H."/>
            <person name="Ohtoshi R."/>
            <person name="Moran D.A.P."/>
            <person name="Shinohara A."/>
            <person name="Yoshida Y."/>
            <person name="Fujiwara M."/>
            <person name="Mori M."/>
            <person name="Tomita M."/>
            <person name="Arakawa K."/>
        </authorList>
    </citation>
    <scope>NUCLEOTIDE SEQUENCE [LARGE SCALE GENOMIC DNA]</scope>
</reference>
<protein>
    <submittedName>
        <fullName evidence="1">Uncharacterized protein</fullName>
    </submittedName>
</protein>
<evidence type="ECO:0000313" key="2">
    <source>
        <dbReference type="Proteomes" id="UP000499080"/>
    </source>
</evidence>
<gene>
    <name evidence="1" type="ORF">AVEN_164766_1</name>
</gene>
<keyword evidence="2" id="KW-1185">Reference proteome</keyword>
<evidence type="ECO:0000313" key="1">
    <source>
        <dbReference type="EMBL" id="GBM18645.1"/>
    </source>
</evidence>
<dbReference type="Proteomes" id="UP000499080">
    <property type="component" value="Unassembled WGS sequence"/>
</dbReference>
<organism evidence="1 2">
    <name type="scientific">Araneus ventricosus</name>
    <name type="common">Orbweaver spider</name>
    <name type="synonym">Epeira ventricosa</name>
    <dbReference type="NCBI Taxonomy" id="182803"/>
    <lineage>
        <taxon>Eukaryota</taxon>
        <taxon>Metazoa</taxon>
        <taxon>Ecdysozoa</taxon>
        <taxon>Arthropoda</taxon>
        <taxon>Chelicerata</taxon>
        <taxon>Arachnida</taxon>
        <taxon>Araneae</taxon>
        <taxon>Araneomorphae</taxon>
        <taxon>Entelegynae</taxon>
        <taxon>Araneoidea</taxon>
        <taxon>Araneidae</taxon>
        <taxon>Araneus</taxon>
    </lineage>
</organism>
<dbReference type="AlphaFoldDB" id="A0A4Y2DSQ3"/>
<dbReference type="Gene3D" id="1.10.340.70">
    <property type="match status" value="1"/>
</dbReference>
<name>A0A4Y2DSQ3_ARAVE</name>
<dbReference type="EMBL" id="BGPR01000408">
    <property type="protein sequence ID" value="GBM18645.1"/>
    <property type="molecule type" value="Genomic_DNA"/>
</dbReference>
<dbReference type="OrthoDB" id="6433871at2759"/>
<comment type="caution">
    <text evidence="1">The sequence shown here is derived from an EMBL/GenBank/DDBJ whole genome shotgun (WGS) entry which is preliminary data.</text>
</comment>
<accession>A0A4Y2DSQ3</accession>
<sequence>MLSRPACTHESFTCDICTISIDSSSRKANDMREEQLKDEDLGKIINCFENDAKDENFANWTSRGYLMCNGILYRYSPDSESEEAQLVVPNRERERVLKEHHDAPTAGHYCA</sequence>
<proteinExistence type="predicted"/>